<evidence type="ECO:0000313" key="1">
    <source>
        <dbReference type="EMBL" id="RZF46634.1"/>
    </source>
</evidence>
<protein>
    <submittedName>
        <fullName evidence="1">Uncharacterized protein</fullName>
    </submittedName>
</protein>
<name>A0A482XLS1_LAOST</name>
<accession>A0A482XLS1</accession>
<evidence type="ECO:0000313" key="2">
    <source>
        <dbReference type="Proteomes" id="UP000291343"/>
    </source>
</evidence>
<dbReference type="AlphaFoldDB" id="A0A482XLS1"/>
<organism evidence="1 2">
    <name type="scientific">Laodelphax striatellus</name>
    <name type="common">Small brown planthopper</name>
    <name type="synonym">Delphax striatella</name>
    <dbReference type="NCBI Taxonomy" id="195883"/>
    <lineage>
        <taxon>Eukaryota</taxon>
        <taxon>Metazoa</taxon>
        <taxon>Ecdysozoa</taxon>
        <taxon>Arthropoda</taxon>
        <taxon>Hexapoda</taxon>
        <taxon>Insecta</taxon>
        <taxon>Pterygota</taxon>
        <taxon>Neoptera</taxon>
        <taxon>Paraneoptera</taxon>
        <taxon>Hemiptera</taxon>
        <taxon>Auchenorrhyncha</taxon>
        <taxon>Fulgoroidea</taxon>
        <taxon>Delphacidae</taxon>
        <taxon>Criomorphinae</taxon>
        <taxon>Laodelphax</taxon>
    </lineage>
</organism>
<dbReference type="InParanoid" id="A0A482XLS1"/>
<dbReference type="Gene3D" id="3.40.50.1110">
    <property type="entry name" value="SGNH hydrolase"/>
    <property type="match status" value="1"/>
</dbReference>
<dbReference type="EMBL" id="QKKF02005859">
    <property type="protein sequence ID" value="RZF46634.1"/>
    <property type="molecule type" value="Genomic_DNA"/>
</dbReference>
<reference evidence="1 2" key="1">
    <citation type="journal article" date="2017" name="Gigascience">
        <title>Genome sequence of the small brown planthopper, Laodelphax striatellus.</title>
        <authorList>
            <person name="Zhu J."/>
            <person name="Jiang F."/>
            <person name="Wang X."/>
            <person name="Yang P."/>
            <person name="Bao Y."/>
            <person name="Zhao W."/>
            <person name="Wang W."/>
            <person name="Lu H."/>
            <person name="Wang Q."/>
            <person name="Cui N."/>
            <person name="Li J."/>
            <person name="Chen X."/>
            <person name="Luo L."/>
            <person name="Yu J."/>
            <person name="Kang L."/>
            <person name="Cui F."/>
        </authorList>
    </citation>
    <scope>NUCLEOTIDE SEQUENCE [LARGE SCALE GENOMIC DNA]</scope>
    <source>
        <strain evidence="1">Lst14</strain>
    </source>
</reference>
<gene>
    <name evidence="1" type="ORF">LSTR_LSTR015515</name>
</gene>
<dbReference type="InterPro" id="IPR036514">
    <property type="entry name" value="SGNH_hydro_sf"/>
</dbReference>
<dbReference type="SMR" id="A0A482XLS1"/>
<dbReference type="SUPFAM" id="SSF52266">
    <property type="entry name" value="SGNH hydrolase"/>
    <property type="match status" value="1"/>
</dbReference>
<dbReference type="STRING" id="195883.A0A482XLS1"/>
<sequence length="363" mass="41044">MSAASQCVETQTELSTEFSNQDCEIQDSSNSRDKLVLLNKTKDKLYQEIVSLEHDIAENRLMISSLELERENLAKYLSKISKEVEITKELVSGEDSSEFPGSTQESKINYTRKVGRKIIVFSDSQGRELANLLMNIIPHQYSVSSFVYPGAGMCQILDAVHNCREVKQLNRDDYLIVMGGTNDFDPSSNEKDIVIFRLAVESLLLQMKHTNLIIGTVPYRYDMSASSSINRLIKLLNGHLRKIIPLNAMLLNTWDLTAKEHTRHGLHINKRGKIKIANRIYNIIRDTLHERQSCFSPQMNKFHHSIAPPTLDVESSTSELQNKATEFEPINVPGSEDSVVVAHISPDVLSTRNSPDRDLNLNC</sequence>
<dbReference type="Proteomes" id="UP000291343">
    <property type="component" value="Unassembled WGS sequence"/>
</dbReference>
<proteinExistence type="predicted"/>
<dbReference type="CDD" id="cd00229">
    <property type="entry name" value="SGNH_hydrolase"/>
    <property type="match status" value="1"/>
</dbReference>
<dbReference type="OrthoDB" id="6631332at2759"/>
<keyword evidence="2" id="KW-1185">Reference proteome</keyword>
<comment type="caution">
    <text evidence="1">The sequence shown here is derived from an EMBL/GenBank/DDBJ whole genome shotgun (WGS) entry which is preliminary data.</text>
</comment>